<keyword evidence="1" id="KW-1185">Reference proteome</keyword>
<reference evidence="1" key="1">
    <citation type="journal article" date="2013" name="Genetics">
        <title>The draft genome and transcriptome of Panagrellus redivivus are shaped by the harsh demands of a free-living lifestyle.</title>
        <authorList>
            <person name="Srinivasan J."/>
            <person name="Dillman A.R."/>
            <person name="Macchietto M.G."/>
            <person name="Heikkinen L."/>
            <person name="Lakso M."/>
            <person name="Fracchia K.M."/>
            <person name="Antoshechkin I."/>
            <person name="Mortazavi A."/>
            <person name="Wong G."/>
            <person name="Sternberg P.W."/>
        </authorList>
    </citation>
    <scope>NUCLEOTIDE SEQUENCE [LARGE SCALE GENOMIC DNA]</scope>
    <source>
        <strain evidence="1">MT8872</strain>
    </source>
</reference>
<reference evidence="2" key="2">
    <citation type="submission" date="2020-10" db="UniProtKB">
        <authorList>
            <consortium name="WormBaseParasite"/>
        </authorList>
    </citation>
    <scope>IDENTIFICATION</scope>
</reference>
<name>A0A7E4W4N2_PANRE</name>
<accession>A0A7E4W4N2</accession>
<sequence length="93" mass="10941">MDIWVLSCTNLILDKQLVPCSVVKGEHFLSSRAGPVEMNFNEHVQIYWAKKPVKSISEQWKSYGFEEDDSDSKFIIKKEYENVKLVHRIEHED</sequence>
<proteinExistence type="predicted"/>
<dbReference type="WBParaSite" id="Pan_g6296.t1">
    <property type="protein sequence ID" value="Pan_g6296.t1"/>
    <property type="gene ID" value="Pan_g6296"/>
</dbReference>
<organism evidence="1 2">
    <name type="scientific">Panagrellus redivivus</name>
    <name type="common">Microworm</name>
    <dbReference type="NCBI Taxonomy" id="6233"/>
    <lineage>
        <taxon>Eukaryota</taxon>
        <taxon>Metazoa</taxon>
        <taxon>Ecdysozoa</taxon>
        <taxon>Nematoda</taxon>
        <taxon>Chromadorea</taxon>
        <taxon>Rhabditida</taxon>
        <taxon>Tylenchina</taxon>
        <taxon>Panagrolaimomorpha</taxon>
        <taxon>Panagrolaimoidea</taxon>
        <taxon>Panagrolaimidae</taxon>
        <taxon>Panagrellus</taxon>
    </lineage>
</organism>
<evidence type="ECO:0000313" key="1">
    <source>
        <dbReference type="Proteomes" id="UP000492821"/>
    </source>
</evidence>
<dbReference type="Proteomes" id="UP000492821">
    <property type="component" value="Unassembled WGS sequence"/>
</dbReference>
<protein>
    <submittedName>
        <fullName evidence="2">Ovule protein</fullName>
    </submittedName>
</protein>
<evidence type="ECO:0000313" key="2">
    <source>
        <dbReference type="WBParaSite" id="Pan_g6296.t1"/>
    </source>
</evidence>
<dbReference type="AlphaFoldDB" id="A0A7E4W4N2"/>